<organism evidence="5 6">
    <name type="scientific">Bordetella avium (strain 197N)</name>
    <dbReference type="NCBI Taxonomy" id="360910"/>
    <lineage>
        <taxon>Bacteria</taxon>
        <taxon>Pseudomonadati</taxon>
        <taxon>Pseudomonadota</taxon>
        <taxon>Betaproteobacteria</taxon>
        <taxon>Burkholderiales</taxon>
        <taxon>Alcaligenaceae</taxon>
        <taxon>Bordetella</taxon>
    </lineage>
</organism>
<dbReference type="KEGG" id="bav:BAV2543"/>
<evidence type="ECO:0000256" key="2">
    <source>
        <dbReference type="ARBA" id="ARBA00022759"/>
    </source>
</evidence>
<dbReference type="EMBL" id="AM167904">
    <property type="protein sequence ID" value="CAJ50153.1"/>
    <property type="molecule type" value="Genomic_DNA"/>
</dbReference>
<sequence length="182" mass="20489">MQEVFSHSSRRLGWAAALCLIAPAGGAPEQGYILRGQVAYVMDGDSLILRSGSVHRRIRLLGIDAPERAHGTQRPGQPYAEAARRQLVRLVAGKTLAAQCRRLDHYGRDLCVLVLPDGRQVNRQQVISGHAWALRTGDGLDDRRMARLQRSARQMRRGLWAEVGAIAPWKWRHDCWKARHCE</sequence>
<dbReference type="SMART" id="SM00318">
    <property type="entry name" value="SNc"/>
    <property type="match status" value="1"/>
</dbReference>
<gene>
    <name evidence="5" type="ordered locus">BAV2543</name>
</gene>
<dbReference type="eggNOG" id="COG1525">
    <property type="taxonomic scope" value="Bacteria"/>
</dbReference>
<protein>
    <submittedName>
        <fullName evidence="5">Nuclease</fullName>
    </submittedName>
</protein>
<dbReference type="PANTHER" id="PTHR12302">
    <property type="entry name" value="EBNA2 BINDING PROTEIN P100"/>
    <property type="match status" value="1"/>
</dbReference>
<feature type="domain" description="TNase-like" evidence="4">
    <location>
        <begin position="32"/>
        <end position="162"/>
    </location>
</feature>
<dbReference type="Proteomes" id="UP000001977">
    <property type="component" value="Chromosome"/>
</dbReference>
<name>Q2KX60_BORA1</name>
<dbReference type="SUPFAM" id="SSF50199">
    <property type="entry name" value="Staphylococcal nuclease"/>
    <property type="match status" value="1"/>
</dbReference>
<reference evidence="5 6" key="1">
    <citation type="journal article" date="2006" name="J. Bacteriol.">
        <title>Comparison of the genome sequence of the poultry pathogen Bordetella avium with those of B. bronchiseptica, B. pertussis, and B. parapertussis reveals extensive diversity in surface structures associated with host interaction.</title>
        <authorList>
            <person name="Sebaihia M."/>
            <person name="Preston A."/>
            <person name="Maskell D.J."/>
            <person name="Kuzmiak H."/>
            <person name="Connell T.D."/>
            <person name="King N.D."/>
            <person name="Orndorff P.E."/>
            <person name="Miyamoto D.M."/>
            <person name="Thomson N.R."/>
            <person name="Harris D."/>
            <person name="Goble A."/>
            <person name="Lord A."/>
            <person name="Murphy L."/>
            <person name="Quail M.A."/>
            <person name="Rutter S."/>
            <person name="Squares R."/>
            <person name="Squares S."/>
            <person name="Woodward J."/>
            <person name="Parkhill J."/>
            <person name="Temple L.M."/>
        </authorList>
    </citation>
    <scope>NUCLEOTIDE SEQUENCE [LARGE SCALE GENOMIC DNA]</scope>
    <source>
        <strain evidence="5 6">197N</strain>
    </source>
</reference>
<dbReference type="Pfam" id="PF00565">
    <property type="entry name" value="SNase"/>
    <property type="match status" value="1"/>
</dbReference>
<dbReference type="AlphaFoldDB" id="Q2KX60"/>
<proteinExistence type="predicted"/>
<dbReference type="GO" id="GO:0004519">
    <property type="term" value="F:endonuclease activity"/>
    <property type="evidence" value="ECO:0007669"/>
    <property type="project" value="UniProtKB-KW"/>
</dbReference>
<evidence type="ECO:0000313" key="5">
    <source>
        <dbReference type="EMBL" id="CAJ50153.1"/>
    </source>
</evidence>
<dbReference type="STRING" id="360910.BAV2543"/>
<evidence type="ECO:0000256" key="1">
    <source>
        <dbReference type="ARBA" id="ARBA00022722"/>
    </source>
</evidence>
<accession>Q2KX60</accession>
<dbReference type="GeneID" id="92934276"/>
<keyword evidence="3" id="KW-0378">Hydrolase</keyword>
<dbReference type="Gene3D" id="2.40.50.90">
    <property type="match status" value="1"/>
</dbReference>
<dbReference type="RefSeq" id="WP_012418196.1">
    <property type="nucleotide sequence ID" value="NC_010645.1"/>
</dbReference>
<dbReference type="InterPro" id="IPR016071">
    <property type="entry name" value="Staphylococal_nuclease_OB-fold"/>
</dbReference>
<keyword evidence="1" id="KW-0540">Nuclease</keyword>
<dbReference type="PROSITE" id="PS50830">
    <property type="entry name" value="TNASE_3"/>
    <property type="match status" value="1"/>
</dbReference>
<keyword evidence="2" id="KW-0255">Endonuclease</keyword>
<evidence type="ECO:0000313" key="6">
    <source>
        <dbReference type="Proteomes" id="UP000001977"/>
    </source>
</evidence>
<evidence type="ECO:0000256" key="3">
    <source>
        <dbReference type="ARBA" id="ARBA00022801"/>
    </source>
</evidence>
<evidence type="ECO:0000259" key="4">
    <source>
        <dbReference type="PROSITE" id="PS50830"/>
    </source>
</evidence>
<dbReference type="HOGENOM" id="CLU_046484_7_4_4"/>
<dbReference type="GO" id="GO:0016787">
    <property type="term" value="F:hydrolase activity"/>
    <property type="evidence" value="ECO:0007669"/>
    <property type="project" value="UniProtKB-KW"/>
</dbReference>
<dbReference type="InterPro" id="IPR035437">
    <property type="entry name" value="SNase_OB-fold_sf"/>
</dbReference>
<dbReference type="OrthoDB" id="9805504at2"/>
<dbReference type="PANTHER" id="PTHR12302:SF3">
    <property type="entry name" value="SERINE_THREONINE-PROTEIN KINASE 31"/>
    <property type="match status" value="1"/>
</dbReference>
<keyword evidence="6" id="KW-1185">Reference proteome</keyword>